<gene>
    <name evidence="12" type="primary">yajC</name>
    <name evidence="12" type="ORF">CJ235_04595</name>
    <name evidence="11" type="ORF">NW133_02840</name>
</gene>
<protein>
    <submittedName>
        <fullName evidence="12">Preprotein translocase subunit YajC</fullName>
    </submittedName>
</protein>
<reference evidence="11" key="3">
    <citation type="submission" date="2022-08" db="EMBL/GenBank/DDBJ databases">
        <authorList>
            <person name="Magnan C."/>
        </authorList>
    </citation>
    <scope>NUCLEOTIDE SEQUENCE</scope>
    <source>
        <strain evidence="11">NSP012P</strain>
    </source>
</reference>
<dbReference type="InterPro" id="IPR003849">
    <property type="entry name" value="Preprotein_translocase_YajC"/>
</dbReference>
<evidence type="ECO:0000256" key="4">
    <source>
        <dbReference type="ARBA" id="ARBA00022475"/>
    </source>
</evidence>
<dbReference type="PANTHER" id="PTHR33909:SF1">
    <property type="entry name" value="SEC TRANSLOCON ACCESSORY COMPLEX SUBUNIT YAJC"/>
    <property type="match status" value="1"/>
</dbReference>
<keyword evidence="5 10" id="KW-0812">Transmembrane</keyword>
<accession>A0A1Z3TZ13</accession>
<dbReference type="Proteomes" id="UP001072952">
    <property type="component" value="Unassembled WGS sequence"/>
</dbReference>
<feature type="transmembrane region" description="Helical" evidence="10">
    <location>
        <begin position="6"/>
        <end position="23"/>
    </location>
</feature>
<evidence type="ECO:0000313" key="13">
    <source>
        <dbReference type="Proteomes" id="UP000235748"/>
    </source>
</evidence>
<evidence type="ECO:0000256" key="1">
    <source>
        <dbReference type="ARBA" id="ARBA00004162"/>
    </source>
</evidence>
<proteinExistence type="inferred from homology"/>
<evidence type="ECO:0000256" key="8">
    <source>
        <dbReference type="ARBA" id="ARBA00023010"/>
    </source>
</evidence>
<dbReference type="GO" id="GO:0015031">
    <property type="term" value="P:protein transport"/>
    <property type="evidence" value="ECO:0007669"/>
    <property type="project" value="UniProtKB-KW"/>
</dbReference>
<dbReference type="EMBL" id="JANSLD010000013">
    <property type="protein sequence ID" value="MCY1582483.1"/>
    <property type="molecule type" value="Genomic_DNA"/>
</dbReference>
<comment type="subcellular location">
    <subcellularLocation>
        <location evidence="1">Cell membrane</location>
        <topology evidence="1">Single-pass membrane protein</topology>
    </subcellularLocation>
</comment>
<dbReference type="GO" id="GO:0005886">
    <property type="term" value="C:plasma membrane"/>
    <property type="evidence" value="ECO:0007669"/>
    <property type="project" value="UniProtKB-SubCell"/>
</dbReference>
<dbReference type="Proteomes" id="UP000235748">
    <property type="component" value="Unassembled WGS sequence"/>
</dbReference>
<organism evidence="12 13">
    <name type="scientific">Staphylococcus pettenkoferi</name>
    <dbReference type="NCBI Taxonomy" id="170573"/>
    <lineage>
        <taxon>Bacteria</taxon>
        <taxon>Bacillati</taxon>
        <taxon>Bacillota</taxon>
        <taxon>Bacilli</taxon>
        <taxon>Bacillales</taxon>
        <taxon>Staphylococcaceae</taxon>
        <taxon>Staphylococcus</taxon>
    </lineage>
</organism>
<dbReference type="NCBIfam" id="TIGR00739">
    <property type="entry name" value="yajC"/>
    <property type="match status" value="1"/>
</dbReference>
<dbReference type="GeneID" id="98297745"/>
<dbReference type="RefSeq" id="WP_002473120.1">
    <property type="nucleotide sequence ID" value="NZ_CP022096.2"/>
</dbReference>
<reference evidence="12 13" key="1">
    <citation type="submission" date="2017-09" db="EMBL/GenBank/DDBJ databases">
        <title>Bacterial strain isolated from the female urinary microbiota.</title>
        <authorList>
            <person name="Thomas-White K."/>
            <person name="Kumar N."/>
            <person name="Forster S."/>
            <person name="Putonti C."/>
            <person name="Lawley T."/>
            <person name="Wolfe A.J."/>
        </authorList>
    </citation>
    <scope>NUCLEOTIDE SEQUENCE [LARGE SCALE GENOMIC DNA]</scope>
    <source>
        <strain evidence="12 13">UMB0834</strain>
    </source>
</reference>
<dbReference type="Pfam" id="PF02699">
    <property type="entry name" value="YajC"/>
    <property type="match status" value="1"/>
</dbReference>
<sequence length="86" mass="9530">MGSMTTLIIPIILLIVLVVFMIIPQQRRAKKHREMVQQLSEGQKVTTIGGIKGTVHSVDETTVVLKLHKGTEITMEKPAIKQVDPS</sequence>
<comment type="caution">
    <text evidence="12">The sequence shown here is derived from an EMBL/GenBank/DDBJ whole genome shotgun (WGS) entry which is preliminary data.</text>
</comment>
<keyword evidence="4" id="KW-1003">Cell membrane</keyword>
<dbReference type="STRING" id="170573.GCA_001076995_01597"/>
<evidence type="ECO:0000256" key="10">
    <source>
        <dbReference type="SAM" id="Phobius"/>
    </source>
</evidence>
<keyword evidence="8" id="KW-0811">Translocation</keyword>
<comment type="similarity">
    <text evidence="2">Belongs to the YajC family.</text>
</comment>
<evidence type="ECO:0000313" key="14">
    <source>
        <dbReference type="Proteomes" id="UP001072952"/>
    </source>
</evidence>
<keyword evidence="6" id="KW-0653">Protein transport</keyword>
<dbReference type="EMBL" id="PNGG01000002">
    <property type="protein sequence ID" value="PMC19649.1"/>
    <property type="molecule type" value="Genomic_DNA"/>
</dbReference>
<evidence type="ECO:0000313" key="12">
    <source>
        <dbReference type="EMBL" id="PMC19649.1"/>
    </source>
</evidence>
<evidence type="ECO:0000256" key="3">
    <source>
        <dbReference type="ARBA" id="ARBA00022448"/>
    </source>
</evidence>
<dbReference type="PANTHER" id="PTHR33909">
    <property type="entry name" value="SEC TRANSLOCON ACCESSORY COMPLEX SUBUNIT YAJC"/>
    <property type="match status" value="1"/>
</dbReference>
<keyword evidence="14" id="KW-1185">Reference proteome</keyword>
<evidence type="ECO:0000256" key="5">
    <source>
        <dbReference type="ARBA" id="ARBA00022692"/>
    </source>
</evidence>
<reference evidence="11" key="2">
    <citation type="journal article" date="2022" name="Int. J. Mol. Sci.">
        <title>Phenotypic and Genotypic Virulence Characterisation of Staphylococcus pettenkoferi Strains Isolated from Human Bloodstream and Diabetic Foot Infections.</title>
        <authorList>
            <person name="Magnan C."/>
            <person name="Ahmad-Mansour N."/>
            <person name="Pouget C."/>
            <person name="Morsli M."/>
            <person name="Huc-Brandt S."/>
            <person name="Pantel A."/>
            <person name="Dunyach-Remy C."/>
            <person name="Sotto A."/>
            <person name="Molle V."/>
            <person name="Lavigne J.-P."/>
        </authorList>
    </citation>
    <scope>NUCLEOTIDE SEQUENCE</scope>
    <source>
        <strain evidence="11">NSP012P</strain>
    </source>
</reference>
<evidence type="ECO:0000256" key="9">
    <source>
        <dbReference type="ARBA" id="ARBA00023136"/>
    </source>
</evidence>
<evidence type="ECO:0000256" key="7">
    <source>
        <dbReference type="ARBA" id="ARBA00022989"/>
    </source>
</evidence>
<dbReference type="AlphaFoldDB" id="A0A1Z3TZ13"/>
<keyword evidence="7 10" id="KW-1133">Transmembrane helix</keyword>
<evidence type="ECO:0000313" key="11">
    <source>
        <dbReference type="EMBL" id="MCY1582483.1"/>
    </source>
</evidence>
<dbReference type="SMART" id="SM01323">
    <property type="entry name" value="YajC"/>
    <property type="match status" value="1"/>
</dbReference>
<keyword evidence="9 10" id="KW-0472">Membrane</keyword>
<dbReference type="PRINTS" id="PR01853">
    <property type="entry name" value="YAJCTRNLCASE"/>
</dbReference>
<evidence type="ECO:0000256" key="2">
    <source>
        <dbReference type="ARBA" id="ARBA00006742"/>
    </source>
</evidence>
<keyword evidence="3" id="KW-0813">Transport</keyword>
<name>A0A1Z3TZ13_9STAP</name>
<evidence type="ECO:0000256" key="6">
    <source>
        <dbReference type="ARBA" id="ARBA00022927"/>
    </source>
</evidence>
<dbReference type="KEGG" id="spet:CEP67_02665"/>